<sequence>MSVPRSSTRVLRSVPAQLRTAGASRALSTSRAAAIPYAALHETAPVVSLTVAARAGPRYEPAEGVAHALKNFAFRSTNERSALRIVREAELNGGALSAALNKEHLLLTAEFLKGDEEHFAALLAEVVRSTKYNQFEFKEDVLPSLAADLAQASQDPVVYGLEALQATAYRYQGVGSTLFANPAVPVQLADVKAFAGQALTQANLALVSSGLSGAQLEQVAKHFDGVPAGEALLPPPATYYGGDFRAPIADAHGHPLPQDHFFLAFEGGAQTNRAEVAVLEALLGGASSVKWSHGQTPLARIQQQVEGAQVRAFNTVSQGTGLFGLHVAAPQGKVADAAKLAVQALQRIAEGAPSAEELARAVANAKFSAATRFEGTRQLAHESVAAALLNDGTPSLSERLAKIDGVDAAAVSSLAASLLKSKPTTTALGALKQLPYAEELL</sequence>
<name>A0ABY8EQC5_MALFU</name>
<evidence type="ECO:0000259" key="11">
    <source>
        <dbReference type="Pfam" id="PF00675"/>
    </source>
</evidence>
<dbReference type="InterPro" id="IPR011765">
    <property type="entry name" value="Pept_M16_N"/>
</dbReference>
<accession>A0ABY8EQC5</accession>
<evidence type="ECO:0000256" key="7">
    <source>
        <dbReference type="ARBA" id="ARBA00023128"/>
    </source>
</evidence>
<evidence type="ECO:0000256" key="10">
    <source>
        <dbReference type="ARBA" id="ARBA00040751"/>
    </source>
</evidence>
<keyword evidence="2" id="KW-0813">Transport</keyword>
<feature type="domain" description="Peptidase M16 N-terminal" evidence="11">
    <location>
        <begin position="42"/>
        <end position="179"/>
    </location>
</feature>
<evidence type="ECO:0000256" key="3">
    <source>
        <dbReference type="ARBA" id="ARBA00022660"/>
    </source>
</evidence>
<dbReference type="PANTHER" id="PTHR11851">
    <property type="entry name" value="METALLOPROTEASE"/>
    <property type="match status" value="1"/>
</dbReference>
<dbReference type="Gene3D" id="3.30.830.10">
    <property type="entry name" value="Metalloenzyme, LuxS/M16 peptidase-like"/>
    <property type="match status" value="2"/>
</dbReference>
<evidence type="ECO:0000256" key="8">
    <source>
        <dbReference type="ARBA" id="ARBA00023136"/>
    </source>
</evidence>
<evidence type="ECO:0000256" key="4">
    <source>
        <dbReference type="ARBA" id="ARBA00022792"/>
    </source>
</evidence>
<dbReference type="InterPro" id="IPR007863">
    <property type="entry name" value="Peptidase_M16_C"/>
</dbReference>
<dbReference type="Proteomes" id="UP000818624">
    <property type="component" value="Chromosome 1"/>
</dbReference>
<dbReference type="InterPro" id="IPR011249">
    <property type="entry name" value="Metalloenz_LuxS/M16"/>
</dbReference>
<dbReference type="EMBL" id="CP046234">
    <property type="protein sequence ID" value="WFD46950.1"/>
    <property type="molecule type" value="Genomic_DNA"/>
</dbReference>
<evidence type="ECO:0000256" key="1">
    <source>
        <dbReference type="ARBA" id="ARBA00004443"/>
    </source>
</evidence>
<reference evidence="13 14" key="1">
    <citation type="journal article" date="2020" name="Elife">
        <title>Loss of centromere function drives karyotype evolution in closely related Malassezia species.</title>
        <authorList>
            <person name="Sankaranarayanan S.R."/>
            <person name="Ianiri G."/>
            <person name="Coelho M.A."/>
            <person name="Reza M.H."/>
            <person name="Thimmappa B.C."/>
            <person name="Ganguly P."/>
            <person name="Vadnala R.N."/>
            <person name="Sun S."/>
            <person name="Siddharthan R."/>
            <person name="Tellgren-Roth C."/>
            <person name="Dawson T.L."/>
            <person name="Heitman J."/>
            <person name="Sanyal K."/>
        </authorList>
    </citation>
    <scope>NUCLEOTIDE SEQUENCE [LARGE SCALE GENOMIC DNA]</scope>
    <source>
        <strain evidence="13">CBS14141</strain>
    </source>
</reference>
<evidence type="ECO:0000256" key="9">
    <source>
        <dbReference type="ARBA" id="ARBA00038146"/>
    </source>
</evidence>
<dbReference type="InterPro" id="IPR050361">
    <property type="entry name" value="MPP/UQCRC_Complex"/>
</dbReference>
<evidence type="ECO:0000256" key="2">
    <source>
        <dbReference type="ARBA" id="ARBA00022448"/>
    </source>
</evidence>
<dbReference type="Pfam" id="PF05193">
    <property type="entry name" value="Peptidase_M16_C"/>
    <property type="match status" value="1"/>
</dbReference>
<evidence type="ECO:0000256" key="5">
    <source>
        <dbReference type="ARBA" id="ARBA00022946"/>
    </source>
</evidence>
<comment type="similarity">
    <text evidence="9">Belongs to the peptidase M16 family. UQCRC2/QCR2 subfamily.</text>
</comment>
<keyword evidence="7" id="KW-0496">Mitochondrion</keyword>
<keyword evidence="5" id="KW-0809">Transit peptide</keyword>
<keyword evidence="6" id="KW-0249">Electron transport</keyword>
<comment type="subcellular location">
    <subcellularLocation>
        <location evidence="1">Mitochondrion inner membrane</location>
        <topology evidence="1">Peripheral membrane protein</topology>
        <orientation evidence="1">Matrix side</orientation>
    </subcellularLocation>
</comment>
<evidence type="ECO:0000259" key="12">
    <source>
        <dbReference type="Pfam" id="PF05193"/>
    </source>
</evidence>
<organism evidence="13 14">
    <name type="scientific">Malassezia furfur</name>
    <name type="common">Pityriasis versicolor infection agent</name>
    <name type="synonym">Pityrosporum furfur</name>
    <dbReference type="NCBI Taxonomy" id="55194"/>
    <lineage>
        <taxon>Eukaryota</taxon>
        <taxon>Fungi</taxon>
        <taxon>Dikarya</taxon>
        <taxon>Basidiomycota</taxon>
        <taxon>Ustilaginomycotina</taxon>
        <taxon>Malasseziomycetes</taxon>
        <taxon>Malasseziales</taxon>
        <taxon>Malasseziaceae</taxon>
        <taxon>Malassezia</taxon>
    </lineage>
</organism>
<evidence type="ECO:0000313" key="14">
    <source>
        <dbReference type="Proteomes" id="UP000818624"/>
    </source>
</evidence>
<protein>
    <recommendedName>
        <fullName evidence="10">Cytochrome b-c1 complex subunit 2, mitochondrial</fullName>
    </recommendedName>
</protein>
<keyword evidence="3" id="KW-0679">Respiratory chain</keyword>
<keyword evidence="14" id="KW-1185">Reference proteome</keyword>
<evidence type="ECO:0000256" key="6">
    <source>
        <dbReference type="ARBA" id="ARBA00022982"/>
    </source>
</evidence>
<dbReference type="Pfam" id="PF00675">
    <property type="entry name" value="Peptidase_M16"/>
    <property type="match status" value="1"/>
</dbReference>
<feature type="domain" description="Peptidase M16 C-terminal" evidence="12">
    <location>
        <begin position="186"/>
        <end position="363"/>
    </location>
</feature>
<keyword evidence="4" id="KW-0999">Mitochondrion inner membrane</keyword>
<gene>
    <name evidence="13" type="primary">QCR2</name>
    <name evidence="13" type="ORF">GLX27_001594</name>
</gene>
<dbReference type="PANTHER" id="PTHR11851:SF209">
    <property type="entry name" value="CYTOCHROME B-C1 COMPLEX SUBUNIT 2, MITOCHONDRIAL"/>
    <property type="match status" value="1"/>
</dbReference>
<dbReference type="SUPFAM" id="SSF63411">
    <property type="entry name" value="LuxS/MPP-like metallohydrolase"/>
    <property type="match status" value="2"/>
</dbReference>
<evidence type="ECO:0000313" key="13">
    <source>
        <dbReference type="EMBL" id="WFD46950.1"/>
    </source>
</evidence>
<keyword evidence="8" id="KW-0472">Membrane</keyword>
<proteinExistence type="inferred from homology"/>